<dbReference type="GO" id="GO:0016020">
    <property type="term" value="C:membrane"/>
    <property type="evidence" value="ECO:0007669"/>
    <property type="project" value="UniProtKB-SubCell"/>
</dbReference>
<dbReference type="EMBL" id="CAJFCW020000002">
    <property type="protein sequence ID" value="CAG9096263.1"/>
    <property type="molecule type" value="Genomic_DNA"/>
</dbReference>
<comment type="subcellular location">
    <subcellularLocation>
        <location evidence="1">Membrane</location>
        <topology evidence="1">Single-pass type II membrane protein</topology>
    </subcellularLocation>
</comment>
<keyword evidence="2" id="KW-0328">Glycosyltransferase</keyword>
<dbReference type="Pfam" id="PF02485">
    <property type="entry name" value="Branch"/>
    <property type="match status" value="1"/>
</dbReference>
<accession>A0A811KAT1</accession>
<dbReference type="PANTHER" id="PTHR46671:SF7">
    <property type="entry name" value="CORE-2_I-BRANCHING ENZYME"/>
    <property type="match status" value="1"/>
</dbReference>
<sequence length="322" mass="38304">MYMIIKLYYCKEEGKGERVVNIPYEYTFKPHRAAKHLKCSKLIRNSTYYTPVVIEDSNTLDISCKDIRKRGNFVNKTYEDEADFPLAFVRAVFRDYEYLEADLSTHYNPNNVYCYVMDSKADAKFKARLRALSTCFPNVIVADKEFKMSSKGRNVNPAQYHCLERLLDRNWKYVMLLEELNITKLMKILNKDYYEHEQLTSTLNANEVLKVPGGFTTKFLYKLNYSHMTRYTHWGSQNCNSKHIRNNVCVYKMPDLRDRLMTMPEFIYNKMMPSVDFGAINCWHEYMFNRTHIHRNTTVNEELYRNLPPVQWHNGRNVVISK</sequence>
<proteinExistence type="predicted"/>
<protein>
    <submittedName>
        <fullName evidence="6">Uncharacterized protein</fullName>
    </submittedName>
</protein>
<keyword evidence="4" id="KW-0472">Membrane</keyword>
<evidence type="ECO:0000256" key="2">
    <source>
        <dbReference type="ARBA" id="ARBA00022676"/>
    </source>
</evidence>
<evidence type="ECO:0000256" key="4">
    <source>
        <dbReference type="ARBA" id="ARBA00023136"/>
    </source>
</evidence>
<evidence type="ECO:0000256" key="3">
    <source>
        <dbReference type="ARBA" id="ARBA00022679"/>
    </source>
</evidence>
<evidence type="ECO:0000313" key="6">
    <source>
        <dbReference type="EMBL" id="CAD5212484.1"/>
    </source>
</evidence>
<dbReference type="InterPro" id="IPR003406">
    <property type="entry name" value="Glyco_trans_14"/>
</dbReference>
<reference evidence="6" key="1">
    <citation type="submission" date="2020-09" db="EMBL/GenBank/DDBJ databases">
        <authorList>
            <person name="Kikuchi T."/>
        </authorList>
    </citation>
    <scope>NUCLEOTIDE SEQUENCE</scope>
    <source>
        <strain evidence="6">SH1</strain>
    </source>
</reference>
<organism evidence="6 7">
    <name type="scientific">Bursaphelenchus okinawaensis</name>
    <dbReference type="NCBI Taxonomy" id="465554"/>
    <lineage>
        <taxon>Eukaryota</taxon>
        <taxon>Metazoa</taxon>
        <taxon>Ecdysozoa</taxon>
        <taxon>Nematoda</taxon>
        <taxon>Chromadorea</taxon>
        <taxon>Rhabditida</taxon>
        <taxon>Tylenchina</taxon>
        <taxon>Tylenchomorpha</taxon>
        <taxon>Aphelenchoidea</taxon>
        <taxon>Aphelenchoididae</taxon>
        <taxon>Bursaphelenchus</taxon>
    </lineage>
</organism>
<dbReference type="Proteomes" id="UP000614601">
    <property type="component" value="Unassembled WGS sequence"/>
</dbReference>
<dbReference type="PANTHER" id="PTHR46671">
    <property type="entry name" value="PROTEIN CBG11221"/>
    <property type="match status" value="1"/>
</dbReference>
<name>A0A811KAT1_9BILA</name>
<gene>
    <name evidence="6" type="ORF">BOKJ2_LOCUS4285</name>
</gene>
<dbReference type="OrthoDB" id="2019572at2759"/>
<evidence type="ECO:0000313" key="7">
    <source>
        <dbReference type="Proteomes" id="UP000614601"/>
    </source>
</evidence>
<keyword evidence="3" id="KW-0808">Transferase</keyword>
<dbReference type="Proteomes" id="UP000783686">
    <property type="component" value="Unassembled WGS sequence"/>
</dbReference>
<dbReference type="GO" id="GO:0016757">
    <property type="term" value="F:glycosyltransferase activity"/>
    <property type="evidence" value="ECO:0007669"/>
    <property type="project" value="UniProtKB-KW"/>
</dbReference>
<dbReference type="AlphaFoldDB" id="A0A811KAT1"/>
<comment type="caution">
    <text evidence="6">The sequence shown here is derived from an EMBL/GenBank/DDBJ whole genome shotgun (WGS) entry which is preliminary data.</text>
</comment>
<keyword evidence="5" id="KW-0325">Glycoprotein</keyword>
<evidence type="ECO:0000256" key="5">
    <source>
        <dbReference type="ARBA" id="ARBA00023180"/>
    </source>
</evidence>
<evidence type="ECO:0000256" key="1">
    <source>
        <dbReference type="ARBA" id="ARBA00004606"/>
    </source>
</evidence>
<dbReference type="EMBL" id="CAJFDH010000002">
    <property type="protein sequence ID" value="CAD5212484.1"/>
    <property type="molecule type" value="Genomic_DNA"/>
</dbReference>
<keyword evidence="7" id="KW-1185">Reference proteome</keyword>